<dbReference type="PANTHER" id="PTHR30055">
    <property type="entry name" value="HTH-TYPE TRANSCRIPTIONAL REGULATOR RUTR"/>
    <property type="match status" value="1"/>
</dbReference>
<keyword evidence="1" id="KW-0805">Transcription regulation</keyword>
<dbReference type="PROSITE" id="PS50977">
    <property type="entry name" value="HTH_TETR_2"/>
    <property type="match status" value="1"/>
</dbReference>
<evidence type="ECO:0000313" key="7">
    <source>
        <dbReference type="Proteomes" id="UP000438448"/>
    </source>
</evidence>
<dbReference type="PRINTS" id="PR00455">
    <property type="entry name" value="HTHTETR"/>
</dbReference>
<accession>A0A7K0DB58</accession>
<dbReference type="InterPro" id="IPR009057">
    <property type="entry name" value="Homeodomain-like_sf"/>
</dbReference>
<dbReference type="PANTHER" id="PTHR30055:SF234">
    <property type="entry name" value="HTH-TYPE TRANSCRIPTIONAL REGULATOR BETI"/>
    <property type="match status" value="1"/>
</dbReference>
<dbReference type="OrthoDB" id="3787664at2"/>
<proteinExistence type="predicted"/>
<dbReference type="InterPro" id="IPR001647">
    <property type="entry name" value="HTH_TetR"/>
</dbReference>
<feature type="domain" description="HTH tetR-type" evidence="5">
    <location>
        <begin position="18"/>
        <end position="78"/>
    </location>
</feature>
<dbReference type="AlphaFoldDB" id="A0A7K0DB58"/>
<evidence type="ECO:0000313" key="6">
    <source>
        <dbReference type="EMBL" id="MQY22542.1"/>
    </source>
</evidence>
<feature type="DNA-binding region" description="H-T-H motif" evidence="4">
    <location>
        <begin position="41"/>
        <end position="60"/>
    </location>
</feature>
<evidence type="ECO:0000256" key="2">
    <source>
        <dbReference type="ARBA" id="ARBA00023125"/>
    </source>
</evidence>
<dbReference type="GO" id="GO:0003700">
    <property type="term" value="F:DNA-binding transcription factor activity"/>
    <property type="evidence" value="ECO:0007669"/>
    <property type="project" value="TreeGrafter"/>
</dbReference>
<keyword evidence="3" id="KW-0804">Transcription</keyword>
<dbReference type="Pfam" id="PF00440">
    <property type="entry name" value="TetR_N"/>
    <property type="match status" value="1"/>
</dbReference>
<dbReference type="Proteomes" id="UP000438448">
    <property type="component" value="Unassembled WGS sequence"/>
</dbReference>
<keyword evidence="7" id="KW-1185">Reference proteome</keyword>
<evidence type="ECO:0000256" key="3">
    <source>
        <dbReference type="ARBA" id="ARBA00023163"/>
    </source>
</evidence>
<name>A0A7K0DB58_9NOCA</name>
<comment type="caution">
    <text evidence="6">The sequence shown here is derived from an EMBL/GenBank/DDBJ whole genome shotgun (WGS) entry which is preliminary data.</text>
</comment>
<sequence>MAEPPEPQQISLRDRQKARIRADIHRAALHLFAERGFDAVTTEEIAAAAGIGHSTYFRYVANKSDLLLGALHSGGAAIVANLERRPPDEAAESALAQSILERSRTFTTDEDSIRHWRTAIRGAPHLLDRVALIEPPDRARLVELVTARIGTSTPDDLRAALLVHTLLAAAEFAYQRWLSSDDPAGPTLHHLTERALDGVRNQCWR</sequence>
<dbReference type="SUPFAM" id="SSF46689">
    <property type="entry name" value="Homeodomain-like"/>
    <property type="match status" value="1"/>
</dbReference>
<evidence type="ECO:0000256" key="1">
    <source>
        <dbReference type="ARBA" id="ARBA00023015"/>
    </source>
</evidence>
<protein>
    <recommendedName>
        <fullName evidence="5">HTH tetR-type domain-containing protein</fullName>
    </recommendedName>
</protein>
<evidence type="ECO:0000259" key="5">
    <source>
        <dbReference type="PROSITE" id="PS50977"/>
    </source>
</evidence>
<keyword evidence="2 4" id="KW-0238">DNA-binding</keyword>
<dbReference type="Gene3D" id="1.10.357.10">
    <property type="entry name" value="Tetracycline Repressor, domain 2"/>
    <property type="match status" value="1"/>
</dbReference>
<dbReference type="EMBL" id="WEGK01000014">
    <property type="protein sequence ID" value="MQY22542.1"/>
    <property type="molecule type" value="Genomic_DNA"/>
</dbReference>
<dbReference type="Pfam" id="PF17754">
    <property type="entry name" value="TetR_C_14"/>
    <property type="match status" value="1"/>
</dbReference>
<evidence type="ECO:0000256" key="4">
    <source>
        <dbReference type="PROSITE-ProRule" id="PRU00335"/>
    </source>
</evidence>
<dbReference type="InterPro" id="IPR050109">
    <property type="entry name" value="HTH-type_TetR-like_transc_reg"/>
</dbReference>
<dbReference type="RefSeq" id="WP_153414241.1">
    <property type="nucleotide sequence ID" value="NZ_WEGK01000014.1"/>
</dbReference>
<reference evidence="6 7" key="1">
    <citation type="submission" date="2019-10" db="EMBL/GenBank/DDBJ databases">
        <title>Nocardia macrotermitis sp. nov. and Nocardia aurantia sp. nov., isolated from the gut of fungus growing-termite Macrotermes natalensis.</title>
        <authorList>
            <person name="Benndorf R."/>
            <person name="Schwitalla J."/>
            <person name="Martin K."/>
            <person name="De Beer W."/>
            <person name="Kaster A.-K."/>
            <person name="Vollmers J."/>
            <person name="Poulsen M."/>
            <person name="Beemelmanns C."/>
        </authorList>
    </citation>
    <scope>NUCLEOTIDE SEQUENCE [LARGE SCALE GENOMIC DNA]</scope>
    <source>
        <strain evidence="6 7">RB20</strain>
    </source>
</reference>
<dbReference type="GO" id="GO:0000976">
    <property type="term" value="F:transcription cis-regulatory region binding"/>
    <property type="evidence" value="ECO:0007669"/>
    <property type="project" value="TreeGrafter"/>
</dbReference>
<dbReference type="InterPro" id="IPR041347">
    <property type="entry name" value="MftR_C"/>
</dbReference>
<gene>
    <name evidence="6" type="ORF">NRB20_56600</name>
</gene>
<dbReference type="Gene3D" id="1.10.10.60">
    <property type="entry name" value="Homeodomain-like"/>
    <property type="match status" value="1"/>
</dbReference>
<organism evidence="6 7">
    <name type="scientific">Nocardia macrotermitis</name>
    <dbReference type="NCBI Taxonomy" id="2585198"/>
    <lineage>
        <taxon>Bacteria</taxon>
        <taxon>Bacillati</taxon>
        <taxon>Actinomycetota</taxon>
        <taxon>Actinomycetes</taxon>
        <taxon>Mycobacteriales</taxon>
        <taxon>Nocardiaceae</taxon>
        <taxon>Nocardia</taxon>
    </lineage>
</organism>